<keyword evidence="2" id="KW-0808">Transferase</keyword>
<reference evidence="5" key="1">
    <citation type="journal article" date="2013" name="Proc. Natl. Acad. Sci. U.S.A.">
        <title>Mapping gene clusters within arrayed metagenomic libraries to expand the structural diversity of biomedically relevant natural products.</title>
        <authorList>
            <person name="Owen J.G."/>
            <person name="Reddy B.V."/>
            <person name="Ternei M.A."/>
            <person name="Charlop-Powers Z."/>
            <person name="Calle P.Y."/>
            <person name="Kim J.H."/>
            <person name="Brady S.F."/>
        </authorList>
    </citation>
    <scope>NUCLEOTIDE SEQUENCE</scope>
</reference>
<dbReference type="SUPFAM" id="SSF52540">
    <property type="entry name" value="P-loop containing nucleoside triphosphate hydrolases"/>
    <property type="match status" value="1"/>
</dbReference>
<feature type="compositionally biased region" description="Gly residues" evidence="3">
    <location>
        <begin position="216"/>
        <end position="233"/>
    </location>
</feature>
<accession>S5TNE2</accession>
<sequence length="277" mass="30273">MNGIRWIASYPKAGNTWLRCMLAAYITGEAPQVWNDVYATTPVLEGMLRYGDLPPTEPAAPVLLKTHLRADVPVLDVLGKSTGKVLYLLRNPRDILLSSLRMAAIPLDDLEGNRAFAREFIALEGHQMAALSPGVGIGSWPENVQSWTESSSDRFPNAELLTVRYEDLREDPVARFTEIIEFLDLGEPVEVGNIRRAVAAGTLDRMRELEQRSARLGGGASPAGQEAGGGGPKFVGEGRYGDRSLSFLGEDIESAYQELLHGDSGFAQYAKKYGYAD</sequence>
<name>S5TNE2_9BACT</name>
<dbReference type="EMBL" id="KF264565">
    <property type="protein sequence ID" value="AGS49968.1"/>
    <property type="molecule type" value="Genomic_DNA"/>
</dbReference>
<evidence type="ECO:0000256" key="3">
    <source>
        <dbReference type="SAM" id="MobiDB-lite"/>
    </source>
</evidence>
<feature type="region of interest" description="Disordered" evidence="3">
    <location>
        <begin position="214"/>
        <end position="235"/>
    </location>
</feature>
<protein>
    <recommendedName>
        <fullName evidence="4">Sulfotransferase domain-containing protein</fullName>
    </recommendedName>
</protein>
<dbReference type="Gene3D" id="1.25.40.460">
    <property type="match status" value="1"/>
</dbReference>
<evidence type="ECO:0000256" key="1">
    <source>
        <dbReference type="ARBA" id="ARBA00005771"/>
    </source>
</evidence>
<comment type="similarity">
    <text evidence="1">Belongs to the sulfotransferase 1 family.</text>
</comment>
<proteinExistence type="inferred from homology"/>
<dbReference type="Pfam" id="PF00685">
    <property type="entry name" value="Sulfotransfer_1"/>
    <property type="match status" value="1"/>
</dbReference>
<dbReference type="InterPro" id="IPR027417">
    <property type="entry name" value="P-loop_NTPase"/>
</dbReference>
<organism evidence="5">
    <name type="scientific">uncultured bacterium esnapd26</name>
    <dbReference type="NCBI Taxonomy" id="1366607"/>
    <lineage>
        <taxon>Bacteria</taxon>
        <taxon>environmental samples</taxon>
    </lineage>
</organism>
<dbReference type="PANTHER" id="PTHR11783">
    <property type="entry name" value="SULFOTRANSFERASE SULT"/>
    <property type="match status" value="1"/>
</dbReference>
<dbReference type="GO" id="GO:0008146">
    <property type="term" value="F:sulfotransferase activity"/>
    <property type="evidence" value="ECO:0007669"/>
    <property type="project" value="InterPro"/>
</dbReference>
<evidence type="ECO:0000313" key="5">
    <source>
        <dbReference type="EMBL" id="AGS49968.1"/>
    </source>
</evidence>
<evidence type="ECO:0000256" key="2">
    <source>
        <dbReference type="ARBA" id="ARBA00022679"/>
    </source>
</evidence>
<dbReference type="InterPro" id="IPR000863">
    <property type="entry name" value="Sulfotransferase_dom"/>
</dbReference>
<feature type="domain" description="Sulfotransferase" evidence="4">
    <location>
        <begin position="6"/>
        <end position="211"/>
    </location>
</feature>
<evidence type="ECO:0000259" key="4">
    <source>
        <dbReference type="Pfam" id="PF00685"/>
    </source>
</evidence>
<dbReference type="Gene3D" id="3.40.50.300">
    <property type="entry name" value="P-loop containing nucleotide triphosphate hydrolases"/>
    <property type="match status" value="1"/>
</dbReference>
<dbReference type="AlphaFoldDB" id="S5TNE2"/>